<dbReference type="InterPro" id="IPR036286">
    <property type="entry name" value="LexA/Signal_pep-like_sf"/>
</dbReference>
<dbReference type="SUPFAM" id="SSF47413">
    <property type="entry name" value="lambda repressor-like DNA-binding domains"/>
    <property type="match status" value="1"/>
</dbReference>
<dbReference type="EMBL" id="DVOD01000027">
    <property type="protein sequence ID" value="HIU92209.1"/>
    <property type="molecule type" value="Genomic_DNA"/>
</dbReference>
<organism evidence="2 3">
    <name type="scientific">Candidatus Limenecus avicola</name>
    <dbReference type="NCBI Taxonomy" id="2840847"/>
    <lineage>
        <taxon>Bacteria</taxon>
        <taxon>Bacillati</taxon>
        <taxon>Bacillota</taxon>
        <taxon>Clostridia</taxon>
        <taxon>Eubacteriales</taxon>
        <taxon>Clostridiaceae</taxon>
        <taxon>Clostridiaceae incertae sedis</taxon>
        <taxon>Candidatus Limenecus</taxon>
    </lineage>
</organism>
<gene>
    <name evidence="2" type="ORF">IAD26_03630</name>
</gene>
<evidence type="ECO:0000313" key="2">
    <source>
        <dbReference type="EMBL" id="HIU92209.1"/>
    </source>
</evidence>
<protein>
    <submittedName>
        <fullName evidence="2">Helix-turn-helix domain-containing protein</fullName>
    </submittedName>
</protein>
<dbReference type="Proteomes" id="UP000886748">
    <property type="component" value="Unassembled WGS sequence"/>
</dbReference>
<dbReference type="InterPro" id="IPR001387">
    <property type="entry name" value="Cro/C1-type_HTH"/>
</dbReference>
<comment type="caution">
    <text evidence="2">The sequence shown here is derived from an EMBL/GenBank/DDBJ whole genome shotgun (WGS) entry which is preliminary data.</text>
</comment>
<dbReference type="SMART" id="SM00530">
    <property type="entry name" value="HTH_XRE"/>
    <property type="match status" value="1"/>
</dbReference>
<accession>A0A9D1MZU2</accession>
<dbReference type="CDD" id="cd00093">
    <property type="entry name" value="HTH_XRE"/>
    <property type="match status" value="1"/>
</dbReference>
<dbReference type="Gene3D" id="1.10.260.40">
    <property type="entry name" value="lambda repressor-like DNA-binding domains"/>
    <property type="match status" value="1"/>
</dbReference>
<dbReference type="AlphaFoldDB" id="A0A9D1MZU2"/>
<sequence length="163" mass="18265">MSQGKDRIKQIRKSLGMSQYEFSESIGIPCTTVNSIEGGKQKLSVRVALAMKDNIVRQPDGKLRIVTKDTPPQYDEASLCMDWLVAGLGEPFDKTVGSNAGWFNCDNNISLPTGENIEFYTMNDDSMYPLFLPNEHIAVDKNLNRVQSGHVYLINYAGIKMLR</sequence>
<reference evidence="2" key="2">
    <citation type="journal article" date="2021" name="PeerJ">
        <title>Extensive microbial diversity within the chicken gut microbiome revealed by metagenomics and culture.</title>
        <authorList>
            <person name="Gilroy R."/>
            <person name="Ravi A."/>
            <person name="Getino M."/>
            <person name="Pursley I."/>
            <person name="Horton D.L."/>
            <person name="Alikhan N.F."/>
            <person name="Baker D."/>
            <person name="Gharbi K."/>
            <person name="Hall N."/>
            <person name="Watson M."/>
            <person name="Adriaenssens E.M."/>
            <person name="Foster-Nyarko E."/>
            <person name="Jarju S."/>
            <person name="Secka A."/>
            <person name="Antonio M."/>
            <person name="Oren A."/>
            <person name="Chaudhuri R.R."/>
            <person name="La Ragione R."/>
            <person name="Hildebrand F."/>
            <person name="Pallen M.J."/>
        </authorList>
    </citation>
    <scope>NUCLEOTIDE SEQUENCE</scope>
    <source>
        <strain evidence="2">CHK154-7741</strain>
    </source>
</reference>
<feature type="domain" description="HTH cro/C1-type" evidence="1">
    <location>
        <begin position="8"/>
        <end position="51"/>
    </location>
</feature>
<evidence type="ECO:0000259" key="1">
    <source>
        <dbReference type="PROSITE" id="PS50943"/>
    </source>
</evidence>
<dbReference type="Pfam" id="PF01381">
    <property type="entry name" value="HTH_3"/>
    <property type="match status" value="1"/>
</dbReference>
<dbReference type="GO" id="GO:0003677">
    <property type="term" value="F:DNA binding"/>
    <property type="evidence" value="ECO:0007669"/>
    <property type="project" value="InterPro"/>
</dbReference>
<dbReference type="SUPFAM" id="SSF51306">
    <property type="entry name" value="LexA/Signal peptidase"/>
    <property type="match status" value="1"/>
</dbReference>
<evidence type="ECO:0000313" key="3">
    <source>
        <dbReference type="Proteomes" id="UP000886748"/>
    </source>
</evidence>
<dbReference type="PROSITE" id="PS50943">
    <property type="entry name" value="HTH_CROC1"/>
    <property type="match status" value="1"/>
</dbReference>
<proteinExistence type="predicted"/>
<feature type="non-terminal residue" evidence="2">
    <location>
        <position position="163"/>
    </location>
</feature>
<name>A0A9D1MZU2_9CLOT</name>
<dbReference type="CDD" id="cd06462">
    <property type="entry name" value="Peptidase_S24_S26"/>
    <property type="match status" value="1"/>
</dbReference>
<dbReference type="InterPro" id="IPR010982">
    <property type="entry name" value="Lambda_DNA-bd_dom_sf"/>
</dbReference>
<reference evidence="2" key="1">
    <citation type="submission" date="2020-10" db="EMBL/GenBank/DDBJ databases">
        <authorList>
            <person name="Gilroy R."/>
        </authorList>
    </citation>
    <scope>NUCLEOTIDE SEQUENCE</scope>
    <source>
        <strain evidence="2">CHK154-7741</strain>
    </source>
</reference>